<dbReference type="GO" id="GO:0005794">
    <property type="term" value="C:Golgi apparatus"/>
    <property type="evidence" value="ECO:0007669"/>
    <property type="project" value="TreeGrafter"/>
</dbReference>
<sequence length="356" mass="40379">MTVAIMYNPEIFYPLSCVWNYQLYDGVQLDHCPSTWTTPQRPDIPEPLVVHINRGNKLETNFSLNHPKHLATNLEELRERYVVARSWYNVLSGYALRHATIERPKFSFLQAMESLHPGGGLLSRQKLCQIIPRDTYSACDVSTPFTFNTDHRIHPLFVSKDHKLLTSNAKEITLATYLSIADVSKLTALASQWRGYISVSVYGTDKEALSLLSFIEKAEAIRERDNIFIHYVYENKTFPESTTLHNTAVTYAPTCGVLVIPNNDVALSSLEKIVGEVPAETLYTNAVIMTDRLVEQCEQLIHGLCVFRMSSFKSAKVDFKENIQGLVIPTSYSLLPREMDNADRLTQLQALLANYI</sequence>
<gene>
    <name evidence="7" type="ORF">WMSIL1_LOCUS709</name>
    <name evidence="8" type="ORF">WMSIL1_LOCUS844</name>
</gene>
<comment type="subcellular location">
    <subcellularLocation>
        <location evidence="1">Membrane</location>
        <topology evidence="1">Single-pass type II membrane protein</topology>
    </subcellularLocation>
</comment>
<keyword evidence="3" id="KW-0735">Signal-anchor</keyword>
<evidence type="ECO:0000313" key="7">
    <source>
        <dbReference type="EMBL" id="VUZ39409.1"/>
    </source>
</evidence>
<dbReference type="GO" id="GO:0015020">
    <property type="term" value="F:glucuronosyltransferase activity"/>
    <property type="evidence" value="ECO:0007669"/>
    <property type="project" value="TreeGrafter"/>
</dbReference>
<keyword evidence="9" id="KW-1185">Reference proteome</keyword>
<dbReference type="GO" id="GO:0042285">
    <property type="term" value="F:xylosyltransferase activity"/>
    <property type="evidence" value="ECO:0007669"/>
    <property type="project" value="TreeGrafter"/>
</dbReference>
<evidence type="ECO:0000256" key="1">
    <source>
        <dbReference type="ARBA" id="ARBA00004606"/>
    </source>
</evidence>
<dbReference type="GO" id="GO:0035269">
    <property type="term" value="P:protein O-linked glycosylation via mannose"/>
    <property type="evidence" value="ECO:0007669"/>
    <property type="project" value="TreeGrafter"/>
</dbReference>
<keyword evidence="4" id="KW-1133">Transmembrane helix</keyword>
<dbReference type="Proteomes" id="UP000321570">
    <property type="component" value="Unassembled WGS sequence"/>
</dbReference>
<dbReference type="AlphaFoldDB" id="A0A564XX86"/>
<dbReference type="InterPro" id="IPR051292">
    <property type="entry name" value="Xyl/GlcA_transferase"/>
</dbReference>
<dbReference type="Pfam" id="PF13896">
    <property type="entry name" value="Glyco_transf_49"/>
    <property type="match status" value="1"/>
</dbReference>
<dbReference type="PANTHER" id="PTHR12270:SF25">
    <property type="entry name" value="GLYCOSYLTRANSFERASE-LIKE PROTEIN LARGE"/>
    <property type="match status" value="1"/>
</dbReference>
<evidence type="ECO:0000313" key="9">
    <source>
        <dbReference type="Proteomes" id="UP000321570"/>
    </source>
</evidence>
<protein>
    <submittedName>
        <fullName evidence="8">Uncharacterized protein</fullName>
    </submittedName>
</protein>
<keyword evidence="2" id="KW-0812">Transmembrane</keyword>
<evidence type="ECO:0000256" key="3">
    <source>
        <dbReference type="ARBA" id="ARBA00022968"/>
    </source>
</evidence>
<dbReference type="PANTHER" id="PTHR12270">
    <property type="entry name" value="GLYCOSYLTRANSFERASE-RELATED"/>
    <property type="match status" value="1"/>
</dbReference>
<evidence type="ECO:0000256" key="2">
    <source>
        <dbReference type="ARBA" id="ARBA00022692"/>
    </source>
</evidence>
<evidence type="ECO:0000256" key="6">
    <source>
        <dbReference type="ARBA" id="ARBA00023180"/>
    </source>
</evidence>
<accession>A0A564XX86</accession>
<dbReference type="EMBL" id="CABIJS010000015">
    <property type="protein sequence ID" value="VUZ39409.1"/>
    <property type="molecule type" value="Genomic_DNA"/>
</dbReference>
<proteinExistence type="predicted"/>
<keyword evidence="6" id="KW-0325">Glycoprotein</keyword>
<reference evidence="8 9" key="1">
    <citation type="submission" date="2019-07" db="EMBL/GenBank/DDBJ databases">
        <authorList>
            <person name="Jastrzebski P J."/>
            <person name="Paukszto L."/>
            <person name="Jastrzebski P J."/>
        </authorList>
    </citation>
    <scope>NUCLEOTIDE SEQUENCE [LARGE SCALE GENOMIC DNA]</scope>
    <source>
        <strain evidence="8 9">WMS-il1</strain>
    </source>
</reference>
<organism evidence="8 9">
    <name type="scientific">Hymenolepis diminuta</name>
    <name type="common">Rat tapeworm</name>
    <dbReference type="NCBI Taxonomy" id="6216"/>
    <lineage>
        <taxon>Eukaryota</taxon>
        <taxon>Metazoa</taxon>
        <taxon>Spiralia</taxon>
        <taxon>Lophotrochozoa</taxon>
        <taxon>Platyhelminthes</taxon>
        <taxon>Cestoda</taxon>
        <taxon>Eucestoda</taxon>
        <taxon>Cyclophyllidea</taxon>
        <taxon>Hymenolepididae</taxon>
        <taxon>Hymenolepis</taxon>
    </lineage>
</organism>
<evidence type="ECO:0000256" key="5">
    <source>
        <dbReference type="ARBA" id="ARBA00023136"/>
    </source>
</evidence>
<evidence type="ECO:0000313" key="8">
    <source>
        <dbReference type="EMBL" id="VUZ39590.1"/>
    </source>
</evidence>
<name>A0A564XX86_HYMDI</name>
<evidence type="ECO:0000256" key="4">
    <source>
        <dbReference type="ARBA" id="ARBA00022989"/>
    </source>
</evidence>
<keyword evidence="5" id="KW-0472">Membrane</keyword>
<dbReference type="EMBL" id="CABIJS010000021">
    <property type="protein sequence ID" value="VUZ39590.1"/>
    <property type="molecule type" value="Genomic_DNA"/>
</dbReference>
<dbReference type="GO" id="GO:0016020">
    <property type="term" value="C:membrane"/>
    <property type="evidence" value="ECO:0007669"/>
    <property type="project" value="UniProtKB-SubCell"/>
</dbReference>